<dbReference type="PANTHER" id="PTHR43806:SF66">
    <property type="entry name" value="SERIN ENDOPEPTIDASE"/>
    <property type="match status" value="1"/>
</dbReference>
<dbReference type="OrthoDB" id="10256524at2759"/>
<dbReference type="InterPro" id="IPR023828">
    <property type="entry name" value="Peptidase_S8_Ser-AS"/>
</dbReference>
<comment type="similarity">
    <text evidence="1 6 7">Belongs to the peptidase S8 family.</text>
</comment>
<evidence type="ECO:0000256" key="3">
    <source>
        <dbReference type="ARBA" id="ARBA00022801"/>
    </source>
</evidence>
<dbReference type="AlphaFoldDB" id="A0A084BAB0"/>
<evidence type="ECO:0000256" key="6">
    <source>
        <dbReference type="PROSITE-ProRule" id="PRU01240"/>
    </source>
</evidence>
<dbReference type="PROSITE" id="PS00137">
    <property type="entry name" value="SUBTILASE_HIS"/>
    <property type="match status" value="1"/>
</dbReference>
<dbReference type="InterPro" id="IPR050131">
    <property type="entry name" value="Peptidase_S8_subtilisin-like"/>
</dbReference>
<dbReference type="PROSITE" id="PS00136">
    <property type="entry name" value="SUBTILASE_ASP"/>
    <property type="match status" value="1"/>
</dbReference>
<evidence type="ECO:0000256" key="4">
    <source>
        <dbReference type="ARBA" id="ARBA00022825"/>
    </source>
</evidence>
<feature type="signal peptide" evidence="8">
    <location>
        <begin position="1"/>
        <end position="18"/>
    </location>
</feature>
<feature type="active site" description="Charge relay system" evidence="5 6">
    <location>
        <position position="153"/>
    </location>
</feature>
<dbReference type="InterPro" id="IPR023827">
    <property type="entry name" value="Peptidase_S8_Asp-AS"/>
</dbReference>
<dbReference type="Pfam" id="PF00082">
    <property type="entry name" value="Peptidase_S8"/>
    <property type="match status" value="1"/>
</dbReference>
<dbReference type="CDD" id="cd07489">
    <property type="entry name" value="Peptidases_S8_5"/>
    <property type="match status" value="1"/>
</dbReference>
<evidence type="ECO:0000256" key="2">
    <source>
        <dbReference type="ARBA" id="ARBA00022670"/>
    </source>
</evidence>
<dbReference type="PANTHER" id="PTHR43806">
    <property type="entry name" value="PEPTIDASE S8"/>
    <property type="match status" value="1"/>
</dbReference>
<feature type="domain" description="Peptidase S8/S53" evidence="9">
    <location>
        <begin position="144"/>
        <end position="535"/>
    </location>
</feature>
<keyword evidence="11" id="KW-1185">Reference proteome</keyword>
<keyword evidence="8" id="KW-0732">Signal</keyword>
<dbReference type="Proteomes" id="UP000028045">
    <property type="component" value="Unassembled WGS sequence"/>
</dbReference>
<feature type="active site" description="Charge relay system" evidence="5 6">
    <location>
        <position position="520"/>
    </location>
</feature>
<feature type="chain" id="PRO_5001771600" description="Peptidase S8/S53 domain-containing protein" evidence="8">
    <location>
        <begin position="19"/>
        <end position="939"/>
    </location>
</feature>
<name>A0A084BAB0_STACB</name>
<evidence type="ECO:0000313" key="10">
    <source>
        <dbReference type="EMBL" id="KEY74489.1"/>
    </source>
</evidence>
<feature type="active site" description="Charge relay system" evidence="5 6">
    <location>
        <position position="202"/>
    </location>
</feature>
<dbReference type="PROSITE" id="PS51892">
    <property type="entry name" value="SUBTILASE"/>
    <property type="match status" value="1"/>
</dbReference>
<keyword evidence="2 6" id="KW-0645">Protease</keyword>
<dbReference type="Gene3D" id="3.40.50.200">
    <property type="entry name" value="Peptidase S8/S53 domain"/>
    <property type="match status" value="2"/>
</dbReference>
<evidence type="ECO:0000256" key="5">
    <source>
        <dbReference type="PIRSR" id="PIRSR615500-1"/>
    </source>
</evidence>
<dbReference type="PROSITE" id="PS00138">
    <property type="entry name" value="SUBTILASE_SER"/>
    <property type="match status" value="1"/>
</dbReference>
<dbReference type="InterPro" id="IPR015500">
    <property type="entry name" value="Peptidase_S8_subtilisin-rel"/>
</dbReference>
<evidence type="ECO:0000256" key="7">
    <source>
        <dbReference type="RuleBase" id="RU003355"/>
    </source>
</evidence>
<evidence type="ECO:0000256" key="1">
    <source>
        <dbReference type="ARBA" id="ARBA00011073"/>
    </source>
</evidence>
<dbReference type="SUPFAM" id="SSF52743">
    <property type="entry name" value="Subtilisin-like"/>
    <property type="match status" value="1"/>
</dbReference>
<dbReference type="InterPro" id="IPR000209">
    <property type="entry name" value="Peptidase_S8/S53_dom"/>
</dbReference>
<dbReference type="InterPro" id="IPR034187">
    <property type="entry name" value="Peptidases_S8_5"/>
</dbReference>
<evidence type="ECO:0000313" key="11">
    <source>
        <dbReference type="Proteomes" id="UP000028045"/>
    </source>
</evidence>
<sequence>MHILRSCAVLCLTRGGLASFPYTERVSNPSYPQAPPIQEQHFIIEIAQDTNYETAVKEIESHPGIRVLKKIQSSIFSAVAVEAPNQDLDQFETNSRFLQTWRSHRIQLMPNIELTKFSDGFEAVNYSIHGMTGVDRLHESGIFGKGVTIAVIDTGVDYNHPALGGGFGPGFKVVGGRDFVGDGYWPEEDKAPDSDPMDQMGHGTHVAGIVAGKNDWFTGVAPEATLLSYKVFSQMDFTDEVTLVEAFLQAYEDGADVITASIGDVGGWSTGAWATLGSRLVDEGVVVVIAAGNAGEQGPFRASSGSSGKNVLAVASVDPSTRVALPIAATFAVNGTTEGVRIAYRPGVHEFPPSVQNAPVYPISLDITVEDDACFPFPEDAPDLTGQIALVRISTQCLEDEQVYRLLPLNPVGVMFYVNEGTFYFDPFSWEEMPIGIVTSDIGATIVNTIIAGGNVTMSFSAFDGYVNFPFRGGGIPSFWTSWGATFDLELKPDIAAPGSSITSTGLTWLSPWTTRSGTSMAAPYVAGVAALWLGQHGGRAIHGKGVAKMLAARITSSGSAVPWVGNTDDGNDHWASPTQIGNGLIDARKVLNYATQLSFERFELNDTHHFSRYQGIDITNNGDTEVVYTFGLQDAGGYDALETDPNLTPWAPEMNYLTGVRMYKLKPAVRFPAGTFRVQPGQTRRAEFIFSMPDLPAGHSGGDLPIVSGKILIYSSKGEQLSVPYFGEIQSSNLAEVTETGLHNADKIMFTGVVGDLKRTMRENKMFWTGFEYPRLITGSVGEVSDVWDKPYWGFNTSSLDQDYPDLQTAFIFGTRELRWDIYEPGWRERNWEYPPVVGENGYVGSAAYWAYSANYYFEPGVDDPNDVLPMPVHYLTRQYAHFYSWFGKLANGTQIAPGNYTMRIAALLPFGNPYASDNWDVAKMPEIVVLEPGQLHP</sequence>
<evidence type="ECO:0000256" key="8">
    <source>
        <dbReference type="SAM" id="SignalP"/>
    </source>
</evidence>
<keyword evidence="4 6" id="KW-0720">Serine protease</keyword>
<reference evidence="10 11" key="1">
    <citation type="journal article" date="2014" name="BMC Genomics">
        <title>Comparative genome sequencing reveals chemotype-specific gene clusters in the toxigenic black mold Stachybotrys.</title>
        <authorList>
            <person name="Semeiks J."/>
            <person name="Borek D."/>
            <person name="Otwinowski Z."/>
            <person name="Grishin N.V."/>
        </authorList>
    </citation>
    <scope>NUCLEOTIDE SEQUENCE [LARGE SCALE GENOMIC DNA]</scope>
    <source>
        <strain evidence="11">CBS 109288 / IBT 7711</strain>
    </source>
</reference>
<protein>
    <recommendedName>
        <fullName evidence="9">Peptidase S8/S53 domain-containing protein</fullName>
    </recommendedName>
</protein>
<evidence type="ECO:0000259" key="9">
    <source>
        <dbReference type="Pfam" id="PF00082"/>
    </source>
</evidence>
<dbReference type="InterPro" id="IPR022398">
    <property type="entry name" value="Peptidase_S8_His-AS"/>
</dbReference>
<proteinExistence type="inferred from homology"/>
<dbReference type="PRINTS" id="PR00723">
    <property type="entry name" value="SUBTILISIN"/>
</dbReference>
<dbReference type="InterPro" id="IPR036852">
    <property type="entry name" value="Peptidase_S8/S53_dom_sf"/>
</dbReference>
<dbReference type="GO" id="GO:0004252">
    <property type="term" value="F:serine-type endopeptidase activity"/>
    <property type="evidence" value="ECO:0007669"/>
    <property type="project" value="UniProtKB-UniRule"/>
</dbReference>
<accession>A0A084BAB0</accession>
<dbReference type="EMBL" id="KL647568">
    <property type="protein sequence ID" value="KEY74489.1"/>
    <property type="molecule type" value="Genomic_DNA"/>
</dbReference>
<dbReference type="HOGENOM" id="CLU_003559_2_1_1"/>
<organism evidence="10 11">
    <name type="scientific">Stachybotrys chartarum (strain CBS 109288 / IBT 7711)</name>
    <name type="common">Toxic black mold</name>
    <name type="synonym">Stilbospora chartarum</name>
    <dbReference type="NCBI Taxonomy" id="1280523"/>
    <lineage>
        <taxon>Eukaryota</taxon>
        <taxon>Fungi</taxon>
        <taxon>Dikarya</taxon>
        <taxon>Ascomycota</taxon>
        <taxon>Pezizomycotina</taxon>
        <taxon>Sordariomycetes</taxon>
        <taxon>Hypocreomycetidae</taxon>
        <taxon>Hypocreales</taxon>
        <taxon>Stachybotryaceae</taxon>
        <taxon>Stachybotrys</taxon>
    </lineage>
</organism>
<dbReference type="GO" id="GO:0006508">
    <property type="term" value="P:proteolysis"/>
    <property type="evidence" value="ECO:0007669"/>
    <property type="project" value="UniProtKB-KW"/>
</dbReference>
<keyword evidence="3 6" id="KW-0378">Hydrolase</keyword>
<gene>
    <name evidence="10" type="ORF">S7711_10171</name>
</gene>